<keyword evidence="2" id="KW-0430">Lectin</keyword>
<dbReference type="GO" id="GO:0030247">
    <property type="term" value="F:polysaccharide binding"/>
    <property type="evidence" value="ECO:0007669"/>
    <property type="project" value="TreeGrafter"/>
</dbReference>
<dbReference type="GO" id="GO:0070492">
    <property type="term" value="F:oligosaccharide binding"/>
    <property type="evidence" value="ECO:0007669"/>
    <property type="project" value="TreeGrafter"/>
</dbReference>
<dbReference type="GO" id="GO:0098636">
    <property type="term" value="C:protein complex involved in cell adhesion"/>
    <property type="evidence" value="ECO:0007669"/>
    <property type="project" value="TreeGrafter"/>
</dbReference>
<dbReference type="InterPro" id="IPR052487">
    <property type="entry name" value="Galactose-binding_lectin"/>
</dbReference>
<dbReference type="InterPro" id="IPR019019">
    <property type="entry name" value="H-type_lectin_domain"/>
</dbReference>
<dbReference type="GO" id="GO:0098609">
    <property type="term" value="P:cell-cell adhesion"/>
    <property type="evidence" value="ECO:0007669"/>
    <property type="project" value="TreeGrafter"/>
</dbReference>
<evidence type="ECO:0000313" key="3">
    <source>
        <dbReference type="Proteomes" id="UP000193077"/>
    </source>
</evidence>
<feature type="domain" description="H-type lectin" evidence="1">
    <location>
        <begin position="40"/>
        <end position="104"/>
    </location>
</feature>
<protein>
    <submittedName>
        <fullName evidence="2">H-type lectin domain protein</fullName>
    </submittedName>
</protein>
<dbReference type="RefSeq" id="WP_085794730.1">
    <property type="nucleotide sequence ID" value="NZ_FWFO01000001.1"/>
</dbReference>
<dbReference type="GO" id="GO:0045335">
    <property type="term" value="C:phagocytic vesicle"/>
    <property type="evidence" value="ECO:0007669"/>
    <property type="project" value="TreeGrafter"/>
</dbReference>
<dbReference type="OrthoDB" id="7658568at2"/>
<accession>A0A1Y5S1U5</accession>
<dbReference type="Gene3D" id="2.60.40.2080">
    <property type="match status" value="1"/>
</dbReference>
<evidence type="ECO:0000313" key="2">
    <source>
        <dbReference type="EMBL" id="SLN28017.1"/>
    </source>
</evidence>
<proteinExistence type="predicted"/>
<reference evidence="2 3" key="1">
    <citation type="submission" date="2017-03" db="EMBL/GenBank/DDBJ databases">
        <authorList>
            <person name="Afonso C.L."/>
            <person name="Miller P.J."/>
            <person name="Scott M.A."/>
            <person name="Spackman E."/>
            <person name="Goraichik I."/>
            <person name="Dimitrov K.M."/>
            <person name="Suarez D.L."/>
            <person name="Swayne D.E."/>
        </authorList>
    </citation>
    <scope>NUCLEOTIDE SEQUENCE [LARGE SCALE GENOMIC DNA]</scope>
    <source>
        <strain evidence="2 3">CECT 7639</strain>
    </source>
</reference>
<name>A0A1Y5S1U5_9RHOB</name>
<dbReference type="EMBL" id="FWFO01000001">
    <property type="protein sequence ID" value="SLN28017.1"/>
    <property type="molecule type" value="Genomic_DNA"/>
</dbReference>
<dbReference type="PANTHER" id="PTHR46938">
    <property type="entry name" value="DISCOIDIN-1 SUBUNIT A-RELATED-RELATED"/>
    <property type="match status" value="1"/>
</dbReference>
<dbReference type="Proteomes" id="UP000193077">
    <property type="component" value="Unassembled WGS sequence"/>
</dbReference>
<dbReference type="GO" id="GO:0009986">
    <property type="term" value="C:cell surface"/>
    <property type="evidence" value="ECO:0007669"/>
    <property type="project" value="TreeGrafter"/>
</dbReference>
<keyword evidence="3" id="KW-1185">Reference proteome</keyword>
<evidence type="ECO:0000259" key="1">
    <source>
        <dbReference type="Pfam" id="PF09458"/>
    </source>
</evidence>
<dbReference type="GO" id="GO:0046871">
    <property type="term" value="F:N-acetylgalactosamine binding"/>
    <property type="evidence" value="ECO:0007669"/>
    <property type="project" value="TreeGrafter"/>
</dbReference>
<dbReference type="InterPro" id="IPR037221">
    <property type="entry name" value="H-type_lectin_dom_sf"/>
</dbReference>
<sequence length="116" mass="12901">MKTFKTHPIGIAQGDEQIFADFENDGEMWTGSGTRERRHAVTFDQPFRSTPAVQVGISLWDVDTSAAVRAEVVAESITPEGFDIVFRTWADSRVARARVAWTAIGDVTTDDDWDVP</sequence>
<dbReference type="Pfam" id="PF09458">
    <property type="entry name" value="H_lectin"/>
    <property type="match status" value="1"/>
</dbReference>
<gene>
    <name evidence="2" type="ORF">TRL7639_01076</name>
</gene>
<dbReference type="SUPFAM" id="SSF141086">
    <property type="entry name" value="Agglutinin HPA-like"/>
    <property type="match status" value="1"/>
</dbReference>
<dbReference type="AlphaFoldDB" id="A0A1Y5S1U5"/>
<organism evidence="2 3">
    <name type="scientific">Falsiruegeria litorea R37</name>
    <dbReference type="NCBI Taxonomy" id="1200284"/>
    <lineage>
        <taxon>Bacteria</taxon>
        <taxon>Pseudomonadati</taxon>
        <taxon>Pseudomonadota</taxon>
        <taxon>Alphaproteobacteria</taxon>
        <taxon>Rhodobacterales</taxon>
        <taxon>Roseobacteraceae</taxon>
        <taxon>Falsiruegeria</taxon>
    </lineage>
</organism>